<dbReference type="PANTHER" id="PTHR48475">
    <property type="entry name" value="RIBONUCLEASE H"/>
    <property type="match status" value="1"/>
</dbReference>
<dbReference type="Pfam" id="PF17921">
    <property type="entry name" value="Integrase_H2C2"/>
    <property type="match status" value="1"/>
</dbReference>
<sequence length="415" mass="46798">MKLSEYDIQFEPRTALKGQAVAAFIAELTPSSQSAESDLPWTIYIDGFSNERGCGAGILLLAPGGMRLEYALRFNFRTSNNEAEYEALLAGLRVAKGLGVVHIKVFSDSQLVVNQIKEEYQTKDPRMEKYLSKVRSHLVQFETYEVNQVPRSENFNADALAELALAYEIDLARSVPVEILDTPSILEQDVMEVDTPAPSWMDPIVEFIKGNPPQDSKEQKKMARKVVRFILRDGALYRRGFSLPLLKCVTPEEGIYILREIHEGVCGNHSGARSLSAKVVRQWFYWPTIKQDAKQFVKTCDNCQGFANIIHQLPELLTPISAPWPFVQWGVDIIDPFPLGKGQTKFAVVAVDYFTKWAEAEALTHITEPRVTSFIWTNIVCRFGIPNAIVTDNGKQFDNAKFKDFCRKLGISHLS</sequence>
<dbReference type="PROSITE" id="PS50879">
    <property type="entry name" value="RNASE_H_1"/>
    <property type="match status" value="1"/>
</dbReference>
<feature type="domain" description="RNase H type-1" evidence="1">
    <location>
        <begin position="37"/>
        <end position="166"/>
    </location>
</feature>
<dbReference type="KEGG" id="mcha:111022318"/>
<dbReference type="RefSeq" id="XP_022155184.1">
    <property type="nucleotide sequence ID" value="XM_022299492.1"/>
</dbReference>
<dbReference type="Pfam" id="PF13456">
    <property type="entry name" value="RVT_3"/>
    <property type="match status" value="1"/>
</dbReference>
<dbReference type="AlphaFoldDB" id="A0A6J1DPI3"/>
<evidence type="ECO:0000313" key="3">
    <source>
        <dbReference type="Proteomes" id="UP000504603"/>
    </source>
</evidence>
<dbReference type="OrthoDB" id="1934793at2759"/>
<protein>
    <submittedName>
        <fullName evidence="4">Uncharacterized protein LOC111022318</fullName>
    </submittedName>
</protein>
<dbReference type="InterPro" id="IPR036397">
    <property type="entry name" value="RNaseH_sf"/>
</dbReference>
<evidence type="ECO:0000259" key="1">
    <source>
        <dbReference type="PROSITE" id="PS50879"/>
    </source>
</evidence>
<dbReference type="InterPro" id="IPR002156">
    <property type="entry name" value="RNaseH_domain"/>
</dbReference>
<dbReference type="GO" id="GO:0015074">
    <property type="term" value="P:DNA integration"/>
    <property type="evidence" value="ECO:0007669"/>
    <property type="project" value="InterPro"/>
</dbReference>
<name>A0A6J1DPI3_MOMCH</name>
<dbReference type="InterPro" id="IPR012337">
    <property type="entry name" value="RNaseH-like_sf"/>
</dbReference>
<dbReference type="Pfam" id="PF00665">
    <property type="entry name" value="rve"/>
    <property type="match status" value="1"/>
</dbReference>
<evidence type="ECO:0000313" key="4">
    <source>
        <dbReference type="RefSeq" id="XP_022155184.1"/>
    </source>
</evidence>
<dbReference type="CDD" id="cd09279">
    <property type="entry name" value="RNase_HI_like"/>
    <property type="match status" value="1"/>
</dbReference>
<dbReference type="Proteomes" id="UP000504603">
    <property type="component" value="Unplaced"/>
</dbReference>
<gene>
    <name evidence="4" type="primary">LOC111022318</name>
</gene>
<reference evidence="4" key="1">
    <citation type="submission" date="2025-08" db="UniProtKB">
        <authorList>
            <consortium name="RefSeq"/>
        </authorList>
    </citation>
    <scope>IDENTIFICATION</scope>
    <source>
        <strain evidence="4">OHB3-1</strain>
    </source>
</reference>
<dbReference type="SUPFAM" id="SSF53098">
    <property type="entry name" value="Ribonuclease H-like"/>
    <property type="match status" value="2"/>
</dbReference>
<dbReference type="Gene3D" id="3.30.420.10">
    <property type="entry name" value="Ribonuclease H-like superfamily/Ribonuclease H"/>
    <property type="match status" value="2"/>
</dbReference>
<dbReference type="Gene3D" id="1.10.340.70">
    <property type="match status" value="1"/>
</dbReference>
<dbReference type="PANTHER" id="PTHR48475:SF2">
    <property type="entry name" value="RIBONUCLEASE H"/>
    <property type="match status" value="1"/>
</dbReference>
<keyword evidence="3" id="KW-1185">Reference proteome</keyword>
<proteinExistence type="predicted"/>
<feature type="domain" description="Integrase catalytic" evidence="2">
    <location>
        <begin position="321"/>
        <end position="415"/>
    </location>
</feature>
<dbReference type="InterPro" id="IPR001584">
    <property type="entry name" value="Integrase_cat-core"/>
</dbReference>
<dbReference type="PROSITE" id="PS50994">
    <property type="entry name" value="INTEGRASE"/>
    <property type="match status" value="1"/>
</dbReference>
<dbReference type="GeneID" id="111022318"/>
<dbReference type="GO" id="GO:0003676">
    <property type="term" value="F:nucleic acid binding"/>
    <property type="evidence" value="ECO:0007669"/>
    <property type="project" value="InterPro"/>
</dbReference>
<evidence type="ECO:0000259" key="2">
    <source>
        <dbReference type="PROSITE" id="PS50994"/>
    </source>
</evidence>
<dbReference type="InterPro" id="IPR041588">
    <property type="entry name" value="Integrase_H2C2"/>
</dbReference>
<dbReference type="GO" id="GO:0004523">
    <property type="term" value="F:RNA-DNA hybrid ribonuclease activity"/>
    <property type="evidence" value="ECO:0007669"/>
    <property type="project" value="InterPro"/>
</dbReference>
<organism evidence="3 4">
    <name type="scientific">Momordica charantia</name>
    <name type="common">Bitter gourd</name>
    <name type="synonym">Balsam pear</name>
    <dbReference type="NCBI Taxonomy" id="3673"/>
    <lineage>
        <taxon>Eukaryota</taxon>
        <taxon>Viridiplantae</taxon>
        <taxon>Streptophyta</taxon>
        <taxon>Embryophyta</taxon>
        <taxon>Tracheophyta</taxon>
        <taxon>Spermatophyta</taxon>
        <taxon>Magnoliopsida</taxon>
        <taxon>eudicotyledons</taxon>
        <taxon>Gunneridae</taxon>
        <taxon>Pentapetalae</taxon>
        <taxon>rosids</taxon>
        <taxon>fabids</taxon>
        <taxon>Cucurbitales</taxon>
        <taxon>Cucurbitaceae</taxon>
        <taxon>Momordiceae</taxon>
        <taxon>Momordica</taxon>
    </lineage>
</organism>
<accession>A0A6J1DPI3</accession>